<evidence type="ECO:0000256" key="5">
    <source>
        <dbReference type="ARBA" id="ARBA00023070"/>
    </source>
</evidence>
<dbReference type="Pfam" id="PF01593">
    <property type="entry name" value="Amino_oxidase"/>
    <property type="match status" value="1"/>
</dbReference>
<comment type="similarity">
    <text evidence="2">Belongs to the tryptophan 2-monooxygenase family.</text>
</comment>
<sequence>MSMLTKDPLRSALGRPLDRRRLLTAGAVLAMASVPYGALGQTSQPDVIVIGAGAAGIAAARKLAEAGVSYALIEAGRRVGGRTFTDSQVFGVPFDMGANRLDFPEATPLPALGRGSGFDIAPAPEAGRLYLGGKEARDPEYEDFVGVVRRAERAIVAAGDAGRDLPAARVVPDLGAWSASARFVTGPFLRGRNLDWVSTVDVSRAEERGVANVCRQGLGTLVASLASPLTVQLDTAARSVELGGRRVVVATGRGNLTARCVIVAVPPSVIAAGKLRIPLLPPRQRAAVERIPLGIFDHIAFEWPGAPAGVLPDETIYFRTDGAEGYALRTRLGGTSVCALEVGGAFAERLEAASPQAVRAVLTEALTREFGADAARRIGRMHRTQWGMEPLALGAMSCAVPGAGNMRRAFLEVVSGRLVFAGEHAHESLWGTVGGAWQSGERAAAQVIALLKDGRQG</sequence>
<evidence type="ECO:0000256" key="3">
    <source>
        <dbReference type="ARBA" id="ARBA00012535"/>
    </source>
</evidence>
<accession>A0ABU0L8C6</accession>
<dbReference type="Proteomes" id="UP001241747">
    <property type="component" value="Unassembled WGS sequence"/>
</dbReference>
<evidence type="ECO:0000256" key="2">
    <source>
        <dbReference type="ARBA" id="ARBA00005833"/>
    </source>
</evidence>
<dbReference type="Gene3D" id="3.50.50.60">
    <property type="entry name" value="FAD/NAD(P)-binding domain"/>
    <property type="match status" value="1"/>
</dbReference>
<dbReference type="InterPro" id="IPR050281">
    <property type="entry name" value="Flavin_monoamine_oxidase"/>
</dbReference>
<evidence type="ECO:0000313" key="9">
    <source>
        <dbReference type="Proteomes" id="UP001241747"/>
    </source>
</evidence>
<evidence type="ECO:0000259" key="7">
    <source>
        <dbReference type="Pfam" id="PF01593"/>
    </source>
</evidence>
<proteinExistence type="inferred from homology"/>
<gene>
    <name evidence="8" type="ORF">QOZ94_000080</name>
</gene>
<dbReference type="InterPro" id="IPR002937">
    <property type="entry name" value="Amino_oxidase"/>
</dbReference>
<organism evidence="8 9">
    <name type="scientific">Xanthobacter agilis</name>
    <dbReference type="NCBI Taxonomy" id="47492"/>
    <lineage>
        <taxon>Bacteria</taxon>
        <taxon>Pseudomonadati</taxon>
        <taxon>Pseudomonadota</taxon>
        <taxon>Alphaproteobacteria</taxon>
        <taxon>Hyphomicrobiales</taxon>
        <taxon>Xanthobacteraceae</taxon>
        <taxon>Xanthobacter</taxon>
    </lineage>
</organism>
<dbReference type="InterPro" id="IPR006311">
    <property type="entry name" value="TAT_signal"/>
</dbReference>
<evidence type="ECO:0000313" key="8">
    <source>
        <dbReference type="EMBL" id="MDQ0503310.1"/>
    </source>
</evidence>
<dbReference type="EMBL" id="JAUSVY010000001">
    <property type="protein sequence ID" value="MDQ0503310.1"/>
    <property type="molecule type" value="Genomic_DNA"/>
</dbReference>
<dbReference type="SUPFAM" id="SSF54373">
    <property type="entry name" value="FAD-linked reductases, C-terminal domain"/>
    <property type="match status" value="1"/>
</dbReference>
<comment type="catalytic activity">
    <reaction evidence="6">
        <text>L-tryptophan + O2 = indole-3-acetamide + CO2 + H2O</text>
        <dbReference type="Rhea" id="RHEA:16165"/>
        <dbReference type="ChEBI" id="CHEBI:15377"/>
        <dbReference type="ChEBI" id="CHEBI:15379"/>
        <dbReference type="ChEBI" id="CHEBI:16031"/>
        <dbReference type="ChEBI" id="CHEBI:16526"/>
        <dbReference type="ChEBI" id="CHEBI:57912"/>
        <dbReference type="EC" id="1.13.12.3"/>
    </reaction>
</comment>
<dbReference type="PANTHER" id="PTHR10742">
    <property type="entry name" value="FLAVIN MONOAMINE OXIDASE"/>
    <property type="match status" value="1"/>
</dbReference>
<keyword evidence="5" id="KW-0073">Auxin biosynthesis</keyword>
<name>A0ABU0L8C6_XANAG</name>
<feature type="domain" description="Amine oxidase" evidence="7">
    <location>
        <begin position="207"/>
        <end position="448"/>
    </location>
</feature>
<protein>
    <recommendedName>
        <fullName evidence="4">Tryptophan 2-monooxygenase</fullName>
        <ecNumber evidence="3">1.13.12.3</ecNumber>
    </recommendedName>
</protein>
<evidence type="ECO:0000256" key="4">
    <source>
        <dbReference type="ARBA" id="ARBA00017871"/>
    </source>
</evidence>
<dbReference type="Pfam" id="PF13450">
    <property type="entry name" value="NAD_binding_8"/>
    <property type="match status" value="1"/>
</dbReference>
<dbReference type="SUPFAM" id="SSF51905">
    <property type="entry name" value="FAD/NAD(P)-binding domain"/>
    <property type="match status" value="1"/>
</dbReference>
<dbReference type="EC" id="1.13.12.3" evidence="3"/>
<evidence type="ECO:0000256" key="6">
    <source>
        <dbReference type="ARBA" id="ARBA00047321"/>
    </source>
</evidence>
<dbReference type="InterPro" id="IPR036188">
    <property type="entry name" value="FAD/NAD-bd_sf"/>
</dbReference>
<dbReference type="PANTHER" id="PTHR10742:SF410">
    <property type="entry name" value="LYSINE-SPECIFIC HISTONE DEMETHYLASE 2"/>
    <property type="match status" value="1"/>
</dbReference>
<comment type="pathway">
    <text evidence="1">Plant hormone metabolism; auxin biosynthesis.</text>
</comment>
<evidence type="ECO:0000256" key="1">
    <source>
        <dbReference type="ARBA" id="ARBA00004814"/>
    </source>
</evidence>
<keyword evidence="9" id="KW-1185">Reference proteome</keyword>
<reference evidence="8 9" key="1">
    <citation type="submission" date="2023-07" db="EMBL/GenBank/DDBJ databases">
        <title>Genomic Encyclopedia of Type Strains, Phase IV (KMG-IV): sequencing the most valuable type-strain genomes for metagenomic binning, comparative biology and taxonomic classification.</title>
        <authorList>
            <person name="Goeker M."/>
        </authorList>
    </citation>
    <scope>NUCLEOTIDE SEQUENCE [LARGE SCALE GENOMIC DNA]</scope>
    <source>
        <strain evidence="8 9">DSM 3770</strain>
    </source>
</reference>
<dbReference type="PROSITE" id="PS51318">
    <property type="entry name" value="TAT"/>
    <property type="match status" value="1"/>
</dbReference>
<comment type="caution">
    <text evidence="8">The sequence shown here is derived from an EMBL/GenBank/DDBJ whole genome shotgun (WGS) entry which is preliminary data.</text>
</comment>
<dbReference type="PRINTS" id="PR00420">
    <property type="entry name" value="RNGMNOXGNASE"/>
</dbReference>